<accession>A0ABT8LE40</accession>
<evidence type="ECO:0000256" key="1">
    <source>
        <dbReference type="SAM" id="MobiDB-lite"/>
    </source>
</evidence>
<dbReference type="Proteomes" id="UP001172083">
    <property type="component" value="Unassembled WGS sequence"/>
</dbReference>
<comment type="caution">
    <text evidence="3">The sequence shown here is derived from an EMBL/GenBank/DDBJ whole genome shotgun (WGS) entry which is preliminary data.</text>
</comment>
<keyword evidence="2" id="KW-0732">Signal</keyword>
<evidence type="ECO:0000313" key="4">
    <source>
        <dbReference type="Proteomes" id="UP001172083"/>
    </source>
</evidence>
<feature type="compositionally biased region" description="Polar residues" evidence="1">
    <location>
        <begin position="49"/>
        <end position="58"/>
    </location>
</feature>
<dbReference type="PANTHER" id="PTHR37833:SF1">
    <property type="entry name" value="SIGNAL PEPTIDE PROTEIN"/>
    <property type="match status" value="1"/>
</dbReference>
<organism evidence="3 4">
    <name type="scientific">Agaribacillus aureus</name>
    <dbReference type="NCBI Taxonomy" id="3051825"/>
    <lineage>
        <taxon>Bacteria</taxon>
        <taxon>Pseudomonadati</taxon>
        <taxon>Bacteroidota</taxon>
        <taxon>Cytophagia</taxon>
        <taxon>Cytophagales</taxon>
        <taxon>Splendidivirgaceae</taxon>
        <taxon>Agaribacillus</taxon>
    </lineage>
</organism>
<dbReference type="RefSeq" id="WP_346761377.1">
    <property type="nucleotide sequence ID" value="NZ_JAUJEB010000007.1"/>
</dbReference>
<dbReference type="Pfam" id="PF07610">
    <property type="entry name" value="DUF1573"/>
    <property type="match status" value="1"/>
</dbReference>
<dbReference type="Gene3D" id="2.60.40.10">
    <property type="entry name" value="Immunoglobulins"/>
    <property type="match status" value="1"/>
</dbReference>
<sequence>MKKLINLGVLLTFVVVAMTSCTNSKQEEKIAALEERIKELEGDGKSKAQPKQNPTSLAANVDAESTPEGPLGAFKFEQEEFDFGAIEAGTVIEHTFKFTNVGEAPLIIQSATASCGCTVPKKPSDPIPVGGTGEIGVRYDSKNKSGVQSPVITIRANTDPNVTRIKLKGSVNPKKELPDGPVRK</sequence>
<name>A0ABT8LE40_9BACT</name>
<dbReference type="InterPro" id="IPR013783">
    <property type="entry name" value="Ig-like_fold"/>
</dbReference>
<feature type="chain" id="PRO_5046116288" evidence="2">
    <location>
        <begin position="20"/>
        <end position="184"/>
    </location>
</feature>
<dbReference type="PANTHER" id="PTHR37833">
    <property type="entry name" value="LIPOPROTEIN-RELATED"/>
    <property type="match status" value="1"/>
</dbReference>
<keyword evidence="4" id="KW-1185">Reference proteome</keyword>
<evidence type="ECO:0000256" key="2">
    <source>
        <dbReference type="SAM" id="SignalP"/>
    </source>
</evidence>
<gene>
    <name evidence="3" type="ORF">QQ020_28450</name>
</gene>
<evidence type="ECO:0000313" key="3">
    <source>
        <dbReference type="EMBL" id="MDN5216043.1"/>
    </source>
</evidence>
<dbReference type="EMBL" id="JAUJEB010000007">
    <property type="protein sequence ID" value="MDN5216043.1"/>
    <property type="molecule type" value="Genomic_DNA"/>
</dbReference>
<feature type="signal peptide" evidence="2">
    <location>
        <begin position="1"/>
        <end position="19"/>
    </location>
</feature>
<protein>
    <submittedName>
        <fullName evidence="3">DUF1573 domain-containing protein</fullName>
    </submittedName>
</protein>
<dbReference type="InterPro" id="IPR011467">
    <property type="entry name" value="DUF1573"/>
</dbReference>
<reference evidence="3" key="1">
    <citation type="submission" date="2023-06" db="EMBL/GenBank/DDBJ databases">
        <title>Genomic of Agaribacillus aureum.</title>
        <authorList>
            <person name="Wang G."/>
        </authorList>
    </citation>
    <scope>NUCLEOTIDE SEQUENCE</scope>
    <source>
        <strain evidence="3">BMA12</strain>
    </source>
</reference>
<proteinExistence type="predicted"/>
<dbReference type="PROSITE" id="PS51257">
    <property type="entry name" value="PROKAR_LIPOPROTEIN"/>
    <property type="match status" value="1"/>
</dbReference>
<feature type="region of interest" description="Disordered" evidence="1">
    <location>
        <begin position="41"/>
        <end position="65"/>
    </location>
</feature>